<keyword evidence="1" id="KW-0732">Signal</keyword>
<gene>
    <name evidence="2" type="ORF">ACFSR2_09645</name>
</gene>
<evidence type="ECO:0008006" key="4">
    <source>
        <dbReference type="Google" id="ProtNLM"/>
    </source>
</evidence>
<dbReference type="RefSeq" id="WP_340234704.1">
    <property type="nucleotide sequence ID" value="NZ_JBBEWC010000003.1"/>
</dbReference>
<keyword evidence="3" id="KW-1185">Reference proteome</keyword>
<evidence type="ECO:0000313" key="3">
    <source>
        <dbReference type="Proteomes" id="UP001597510"/>
    </source>
</evidence>
<reference evidence="3" key="1">
    <citation type="journal article" date="2019" name="Int. J. Syst. Evol. Microbiol.">
        <title>The Global Catalogue of Microorganisms (GCM) 10K type strain sequencing project: providing services to taxonomists for standard genome sequencing and annotation.</title>
        <authorList>
            <consortium name="The Broad Institute Genomics Platform"/>
            <consortium name="The Broad Institute Genome Sequencing Center for Infectious Disease"/>
            <person name="Wu L."/>
            <person name="Ma J."/>
        </authorList>
    </citation>
    <scope>NUCLEOTIDE SEQUENCE [LARGE SCALE GENOMIC DNA]</scope>
    <source>
        <strain evidence="3">KCTC 52344</strain>
    </source>
</reference>
<organism evidence="2 3">
    <name type="scientific">Emticicia soli</name>
    <dbReference type="NCBI Taxonomy" id="2027878"/>
    <lineage>
        <taxon>Bacteria</taxon>
        <taxon>Pseudomonadati</taxon>
        <taxon>Bacteroidota</taxon>
        <taxon>Cytophagia</taxon>
        <taxon>Cytophagales</taxon>
        <taxon>Leadbetterellaceae</taxon>
        <taxon>Emticicia</taxon>
    </lineage>
</organism>
<protein>
    <recommendedName>
        <fullName evidence="4">Outer membrane protein beta-barrel domain-containing protein</fullName>
    </recommendedName>
</protein>
<name>A0ABW5J5K9_9BACT</name>
<sequence length="222" mass="24943">MKKLLILALTLFGLNTSFAQQMRVIEHYSLGYGFDKKTSVPSFMYSQTLVMGKKSNFAIGTGFRLTTFFAKDKSYTGATSQNKGVSVIPHPRANINAINIPLIVEFKSKKVLIGANIDLIGFAFGGKRDSLTVNNTTTQRLDSLSFTPPRLNLAFGGRGLTNNEVYVGFRPQEELTVKVGISFLFTQYNARYRRNNKDVDFGRFKYDAPIMPFVSIIFNFEK</sequence>
<dbReference type="Proteomes" id="UP001597510">
    <property type="component" value="Unassembled WGS sequence"/>
</dbReference>
<feature type="chain" id="PRO_5045694301" description="Outer membrane protein beta-barrel domain-containing protein" evidence="1">
    <location>
        <begin position="20"/>
        <end position="222"/>
    </location>
</feature>
<feature type="signal peptide" evidence="1">
    <location>
        <begin position="1"/>
        <end position="19"/>
    </location>
</feature>
<proteinExistence type="predicted"/>
<evidence type="ECO:0000313" key="2">
    <source>
        <dbReference type="EMBL" id="MFD2521146.1"/>
    </source>
</evidence>
<evidence type="ECO:0000256" key="1">
    <source>
        <dbReference type="SAM" id="SignalP"/>
    </source>
</evidence>
<comment type="caution">
    <text evidence="2">The sequence shown here is derived from an EMBL/GenBank/DDBJ whole genome shotgun (WGS) entry which is preliminary data.</text>
</comment>
<accession>A0ABW5J5K9</accession>
<dbReference type="EMBL" id="JBHULC010000008">
    <property type="protein sequence ID" value="MFD2521146.1"/>
    <property type="molecule type" value="Genomic_DNA"/>
</dbReference>